<proteinExistence type="predicted"/>
<accession>L7JA66</accession>
<evidence type="ECO:0000256" key="1">
    <source>
        <dbReference type="SAM" id="MobiDB-lite"/>
    </source>
</evidence>
<protein>
    <submittedName>
        <fullName evidence="2">Uncharacterized protein</fullName>
    </submittedName>
</protein>
<dbReference type="EMBL" id="JH794104">
    <property type="protein sequence ID" value="ELQ65121.1"/>
    <property type="molecule type" value="Genomic_DNA"/>
</dbReference>
<feature type="compositionally biased region" description="Low complexity" evidence="1">
    <location>
        <begin position="263"/>
        <end position="280"/>
    </location>
</feature>
<organism>
    <name type="scientific">Pyricularia oryzae (strain P131)</name>
    <name type="common">Rice blast fungus</name>
    <name type="synonym">Magnaporthe oryzae</name>
    <dbReference type="NCBI Taxonomy" id="1143193"/>
    <lineage>
        <taxon>Eukaryota</taxon>
        <taxon>Fungi</taxon>
        <taxon>Dikarya</taxon>
        <taxon>Ascomycota</taxon>
        <taxon>Pezizomycotina</taxon>
        <taxon>Sordariomycetes</taxon>
        <taxon>Sordariomycetidae</taxon>
        <taxon>Magnaporthales</taxon>
        <taxon>Pyriculariaceae</taxon>
        <taxon>Pyricularia</taxon>
    </lineage>
</organism>
<dbReference type="AlphaFoldDB" id="L7JA66"/>
<name>L7JA66_PYRO1</name>
<gene>
    <name evidence="2" type="ORF">OOW_P131scaffold00525g21</name>
</gene>
<reference evidence="2" key="1">
    <citation type="journal article" date="2012" name="PLoS Genet.">
        <title>Comparative analysis of the genomes of two field isolates of the rice blast fungus Magnaporthe oryzae.</title>
        <authorList>
            <person name="Xue M."/>
            <person name="Yang J."/>
            <person name="Li Z."/>
            <person name="Hu S."/>
            <person name="Yao N."/>
            <person name="Dean R.A."/>
            <person name="Zhao W."/>
            <person name="Shen M."/>
            <person name="Zhang H."/>
            <person name="Li C."/>
            <person name="Liu L."/>
            <person name="Cao L."/>
            <person name="Xu X."/>
            <person name="Xing Y."/>
            <person name="Hsiang T."/>
            <person name="Zhang Z."/>
            <person name="Xu J.R."/>
            <person name="Peng Y.L."/>
        </authorList>
    </citation>
    <scope>NUCLEOTIDE SEQUENCE [LARGE SCALE GENOMIC DNA]</scope>
    <source>
        <strain evidence="2">P131</strain>
    </source>
</reference>
<feature type="region of interest" description="Disordered" evidence="1">
    <location>
        <begin position="263"/>
        <end position="305"/>
    </location>
</feature>
<evidence type="ECO:0000313" key="2">
    <source>
        <dbReference type="EMBL" id="ELQ65121.1"/>
    </source>
</evidence>
<sequence>MSDSALSARHMIVDGYDRPAFLAGPGAGLGQYIWDLCPFFGNWTFRECISKYLDRQRHLAAPKWRFGQSNPSLVDLVAWCPTGKVALPGNHRLPGTLGTSAGYIEPLVLVPNLASLLIRRKQQATHSMMTSLIIAAGFIHLACQRGGPQDLVLNFSRTSSNFIGGPQKILWVPSSENKTLALLDVVVGLGPEREGGAVVGLKLAGLLVVLGHRPFLPHLHLLLLLPPPPPPPDTPFLAALAAAAALCAVARRWSARRLLHPGATPATASATPAITSARPPANAPRQLVGESGQSDRSVAQKRALF</sequence>